<dbReference type="KEGG" id="salq:SYNTR_0429"/>
<evidence type="ECO:0000313" key="4">
    <source>
        <dbReference type="Proteomes" id="UP000426444"/>
    </source>
</evidence>
<dbReference type="PANTHER" id="PTHR47245:SF2">
    <property type="entry name" value="PEPTIDYL-PROLYL CIS-TRANS ISOMERASE HP_0175-RELATED"/>
    <property type="match status" value="1"/>
</dbReference>
<dbReference type="Pfam" id="PF00639">
    <property type="entry name" value="Rotamase"/>
    <property type="match status" value="1"/>
</dbReference>
<keyword evidence="1" id="KW-0413">Isomerase</keyword>
<sequence length="300" mass="34601">MKQITVIIIFIVLTFGFIGCSNQASEIVAKVNGNEITNEQHEARYQFIKNNYEIMTGTIINERNDKEIVNSLKDMALEDLIMQNLLEQKTRNYDLQVTEEEVDKSLQYIKDSRNATKENGYQKMLSNYNLTEEDLREELRFEELSMKLFDTITADVIIEDNDVKDYYGIKIFHIVVDQEQEANIILTKLNEGQEFAELAKTYSLCPSKEDGGDLGYVNENSNFDAIFKEAALSLNTNEITSEPVKTDFGYHIILAGNMVSTLDDLTEEKAAYILRDKQDQLFNKVLMETRETADIIDFRR</sequence>
<dbReference type="Pfam" id="PF13624">
    <property type="entry name" value="SurA_N_3"/>
    <property type="match status" value="1"/>
</dbReference>
<dbReference type="Gene3D" id="3.10.50.40">
    <property type="match status" value="1"/>
</dbReference>
<dbReference type="InterPro" id="IPR027304">
    <property type="entry name" value="Trigger_fact/SurA_dom_sf"/>
</dbReference>
<accession>A0A6I6DE26</accession>
<feature type="domain" description="PpiC" evidence="2">
    <location>
        <begin position="169"/>
        <end position="257"/>
    </location>
</feature>
<evidence type="ECO:0000256" key="1">
    <source>
        <dbReference type="PROSITE-ProRule" id="PRU00278"/>
    </source>
</evidence>
<evidence type="ECO:0000259" key="2">
    <source>
        <dbReference type="PROSITE" id="PS50198"/>
    </source>
</evidence>
<proteinExistence type="predicted"/>
<dbReference type="PROSITE" id="PS50198">
    <property type="entry name" value="PPIC_PPIASE_2"/>
    <property type="match status" value="1"/>
</dbReference>
<dbReference type="InterPro" id="IPR023058">
    <property type="entry name" value="PPIase_PpiC_CS"/>
</dbReference>
<keyword evidence="4" id="KW-1185">Reference proteome</keyword>
<dbReference type="SUPFAM" id="SSF54534">
    <property type="entry name" value="FKBP-like"/>
    <property type="match status" value="1"/>
</dbReference>
<dbReference type="GO" id="GO:0003755">
    <property type="term" value="F:peptidyl-prolyl cis-trans isomerase activity"/>
    <property type="evidence" value="ECO:0007669"/>
    <property type="project" value="UniProtKB-KW"/>
</dbReference>
<evidence type="ECO:0000313" key="3">
    <source>
        <dbReference type="EMBL" id="QGT99022.1"/>
    </source>
</evidence>
<dbReference type="InterPro" id="IPR000297">
    <property type="entry name" value="PPIase_PpiC"/>
</dbReference>
<organism evidence="3 4">
    <name type="scientific">Candidatus Syntrophocurvum alkaliphilum</name>
    <dbReference type="NCBI Taxonomy" id="2293317"/>
    <lineage>
        <taxon>Bacteria</taxon>
        <taxon>Bacillati</taxon>
        <taxon>Bacillota</taxon>
        <taxon>Clostridia</taxon>
        <taxon>Eubacteriales</taxon>
        <taxon>Syntrophomonadaceae</taxon>
        <taxon>Candidatus Syntrophocurvum</taxon>
    </lineage>
</organism>
<dbReference type="InterPro" id="IPR046357">
    <property type="entry name" value="PPIase_dom_sf"/>
</dbReference>
<dbReference type="RefSeq" id="WP_156202958.1">
    <property type="nucleotide sequence ID" value="NZ_CP046457.1"/>
</dbReference>
<dbReference type="EMBL" id="CP046457">
    <property type="protein sequence ID" value="QGT99022.1"/>
    <property type="molecule type" value="Genomic_DNA"/>
</dbReference>
<dbReference type="PROSITE" id="PS51257">
    <property type="entry name" value="PROKAR_LIPOPROTEIN"/>
    <property type="match status" value="1"/>
</dbReference>
<dbReference type="SUPFAM" id="SSF109998">
    <property type="entry name" value="Triger factor/SurA peptide-binding domain-like"/>
    <property type="match status" value="1"/>
</dbReference>
<keyword evidence="1" id="KW-0697">Rotamase</keyword>
<dbReference type="PANTHER" id="PTHR47245">
    <property type="entry name" value="PEPTIDYLPROLYL ISOMERASE"/>
    <property type="match status" value="1"/>
</dbReference>
<gene>
    <name evidence="3" type="ORF">SYNTR_0429</name>
</gene>
<name>A0A6I6DE26_9FIRM</name>
<dbReference type="Gene3D" id="1.10.4030.10">
    <property type="entry name" value="Porin chaperone SurA, peptide-binding domain"/>
    <property type="match status" value="1"/>
</dbReference>
<dbReference type="Proteomes" id="UP000426444">
    <property type="component" value="Chromosome"/>
</dbReference>
<dbReference type="InterPro" id="IPR050245">
    <property type="entry name" value="PrsA_foldase"/>
</dbReference>
<protein>
    <recommendedName>
        <fullName evidence="2">PpiC domain-containing protein</fullName>
    </recommendedName>
</protein>
<dbReference type="PROSITE" id="PS01096">
    <property type="entry name" value="PPIC_PPIASE_1"/>
    <property type="match status" value="1"/>
</dbReference>
<reference evidence="4" key="1">
    <citation type="journal article" date="2019" name="Microbiology">
        <title>Complete Genome Sequence of an Uncultured Bacterium of the Candidate Phylum Bipolaricaulota.</title>
        <authorList>
            <person name="Kadnikov V.V."/>
            <person name="Mardanov A.V."/>
            <person name="Beletsky A.V."/>
            <person name="Frank Y.A."/>
            <person name="Karnachuk O.V."/>
            <person name="Ravin N.V."/>
        </authorList>
    </citation>
    <scope>NUCLEOTIDE SEQUENCE [LARGE SCALE GENOMIC DNA]</scope>
</reference>
<dbReference type="AlphaFoldDB" id="A0A6I6DE26"/>
<dbReference type="OrthoDB" id="14196at2"/>